<gene>
    <name evidence="2" type="ORF">J2X07_000519</name>
</gene>
<keyword evidence="3" id="KW-1185">Reference proteome</keyword>
<reference evidence="2 3" key="1">
    <citation type="submission" date="2023-07" db="EMBL/GenBank/DDBJ databases">
        <title>Sorghum-associated microbial communities from plants grown in Nebraska, USA.</title>
        <authorList>
            <person name="Schachtman D."/>
        </authorList>
    </citation>
    <scope>NUCLEOTIDE SEQUENCE [LARGE SCALE GENOMIC DNA]</scope>
    <source>
        <strain evidence="2 3">BE211</strain>
    </source>
</reference>
<evidence type="ECO:0000313" key="2">
    <source>
        <dbReference type="EMBL" id="MDR7071544.1"/>
    </source>
</evidence>
<evidence type="ECO:0008006" key="4">
    <source>
        <dbReference type="Google" id="ProtNLM"/>
    </source>
</evidence>
<proteinExistence type="predicted"/>
<dbReference type="PROSITE" id="PS51257">
    <property type="entry name" value="PROKAR_LIPOPROTEIN"/>
    <property type="match status" value="1"/>
</dbReference>
<organism evidence="2 3">
    <name type="scientific">Fictibacillus barbaricus</name>
    <dbReference type="NCBI Taxonomy" id="182136"/>
    <lineage>
        <taxon>Bacteria</taxon>
        <taxon>Bacillati</taxon>
        <taxon>Bacillota</taxon>
        <taxon>Bacilli</taxon>
        <taxon>Bacillales</taxon>
        <taxon>Fictibacillaceae</taxon>
        <taxon>Fictibacillus</taxon>
    </lineage>
</organism>
<name>A0ABU1TWJ8_9BACL</name>
<comment type="caution">
    <text evidence="2">The sequence shown here is derived from an EMBL/GenBank/DDBJ whole genome shotgun (WGS) entry which is preliminary data.</text>
</comment>
<feature type="signal peptide" evidence="1">
    <location>
        <begin position="1"/>
        <end position="21"/>
    </location>
</feature>
<sequence>MRRLGLFMLLMALLSGCNNFSMPGSHTIIDWVDFVKWNGVKYDAINHATLADEKYIGKKLGKVEFKVDGNVNNPHYKIKDGDAAFHEKGTVIYSIKGTEELIAVKQSNEINGYRIYAPRGKESHWDFKSVPLESVKTIEIYKSEHGKINEIKKREEISLFLNMLKNSKEDPNFQYDASKGDPTYYDSVLYTNEPIAYKYFVQYDGTTYFWAPNDIAVLPNEIRKFFPE</sequence>
<feature type="chain" id="PRO_5046078525" description="DUF3298 domain-containing protein" evidence="1">
    <location>
        <begin position="22"/>
        <end position="228"/>
    </location>
</feature>
<dbReference type="RefSeq" id="WP_310256139.1">
    <property type="nucleotide sequence ID" value="NZ_JAVDWA010000001.1"/>
</dbReference>
<accession>A0ABU1TWJ8</accession>
<protein>
    <recommendedName>
        <fullName evidence="4">DUF3298 domain-containing protein</fullName>
    </recommendedName>
</protein>
<dbReference type="Proteomes" id="UP001258181">
    <property type="component" value="Unassembled WGS sequence"/>
</dbReference>
<evidence type="ECO:0000256" key="1">
    <source>
        <dbReference type="SAM" id="SignalP"/>
    </source>
</evidence>
<dbReference type="EMBL" id="JAVDWA010000001">
    <property type="protein sequence ID" value="MDR7071544.1"/>
    <property type="molecule type" value="Genomic_DNA"/>
</dbReference>
<evidence type="ECO:0000313" key="3">
    <source>
        <dbReference type="Proteomes" id="UP001258181"/>
    </source>
</evidence>
<keyword evidence="1" id="KW-0732">Signal</keyword>